<comment type="caution">
    <text evidence="2">The sequence shown here is derived from an EMBL/GenBank/DDBJ whole genome shotgun (WGS) entry which is preliminary data.</text>
</comment>
<reference evidence="2 3" key="1">
    <citation type="submission" date="2019-06" db="EMBL/GenBank/DDBJ databases">
        <title>Draft genome of C. phoceense Strain 272.</title>
        <authorList>
            <person name="Pacheco L.G.C."/>
            <person name="Barberis C.M."/>
            <person name="Almuzara M.N."/>
            <person name="Traglia G.M."/>
            <person name="Santos C.S."/>
            <person name="Rocha D.J.P.G."/>
            <person name="Aguiar E.R.G.R."/>
            <person name="Vay C.A."/>
        </authorList>
    </citation>
    <scope>NUCLEOTIDE SEQUENCE [LARGE SCALE GENOMIC DNA]</scope>
    <source>
        <strain evidence="2 3">272</strain>
    </source>
</reference>
<dbReference type="Proteomes" id="UP000318080">
    <property type="component" value="Unassembled WGS sequence"/>
</dbReference>
<keyword evidence="1" id="KW-1133">Transmembrane helix</keyword>
<dbReference type="STRING" id="1686286.GCA_900092335_02190"/>
<organism evidence="2 3">
    <name type="scientific">Corynebacterium phoceense</name>
    <dbReference type="NCBI Taxonomy" id="1686286"/>
    <lineage>
        <taxon>Bacteria</taxon>
        <taxon>Bacillati</taxon>
        <taxon>Actinomycetota</taxon>
        <taxon>Actinomycetes</taxon>
        <taxon>Mycobacteriales</taxon>
        <taxon>Corynebacteriaceae</taxon>
        <taxon>Corynebacterium</taxon>
    </lineage>
</organism>
<keyword evidence="3" id="KW-1185">Reference proteome</keyword>
<evidence type="ECO:0000313" key="3">
    <source>
        <dbReference type="Proteomes" id="UP000318080"/>
    </source>
</evidence>
<evidence type="ECO:0000313" key="2">
    <source>
        <dbReference type="EMBL" id="TQE44610.1"/>
    </source>
</evidence>
<feature type="transmembrane region" description="Helical" evidence="1">
    <location>
        <begin position="67"/>
        <end position="86"/>
    </location>
</feature>
<keyword evidence="1" id="KW-0812">Transmembrane</keyword>
<proteinExistence type="predicted"/>
<dbReference type="EMBL" id="VHIR01000001">
    <property type="protein sequence ID" value="TQE44610.1"/>
    <property type="molecule type" value="Genomic_DNA"/>
</dbReference>
<dbReference type="RefSeq" id="WP_066486988.1">
    <property type="nucleotide sequence ID" value="NZ_JADPQA010000003.1"/>
</dbReference>
<sequence length="96" mass="10530">MIDFANLSLFGWIVVICIFIMGGAVCAGLLLALRSRDELTRTVISDLVFYGMIAMFISWTLLNDMSIAYDIVLLAAIVAGVLPTLSMSRIISKGRR</sequence>
<feature type="transmembrane region" description="Helical" evidence="1">
    <location>
        <begin position="43"/>
        <end position="61"/>
    </location>
</feature>
<gene>
    <name evidence="2" type="ORF">EJK80_00520</name>
</gene>
<evidence type="ECO:0000256" key="1">
    <source>
        <dbReference type="SAM" id="Phobius"/>
    </source>
</evidence>
<accession>A0A540RA43</accession>
<feature type="transmembrane region" description="Helical" evidence="1">
    <location>
        <begin position="12"/>
        <end position="31"/>
    </location>
</feature>
<dbReference type="GeneID" id="79853355"/>
<name>A0A540RA43_9CORY</name>
<keyword evidence="1" id="KW-0472">Membrane</keyword>
<dbReference type="AlphaFoldDB" id="A0A540RA43"/>
<protein>
    <submittedName>
        <fullName evidence="2">Cation:proton antiporter</fullName>
    </submittedName>
</protein>